<gene>
    <name evidence="1" type="ORF">HINF_LOCUS39497</name>
    <name evidence="2" type="ORF">HINF_LOCUS70889</name>
</gene>
<keyword evidence="3" id="KW-1185">Reference proteome</keyword>
<name>A0AA86UHY2_9EUKA</name>
<protein>
    <submittedName>
        <fullName evidence="2">Hypothetical_protein</fullName>
    </submittedName>
</protein>
<dbReference type="EMBL" id="CATOUU010000826">
    <property type="protein sequence ID" value="CAI9951852.1"/>
    <property type="molecule type" value="Genomic_DNA"/>
</dbReference>
<organism evidence="1">
    <name type="scientific">Hexamita inflata</name>
    <dbReference type="NCBI Taxonomy" id="28002"/>
    <lineage>
        <taxon>Eukaryota</taxon>
        <taxon>Metamonada</taxon>
        <taxon>Diplomonadida</taxon>
        <taxon>Hexamitidae</taxon>
        <taxon>Hexamitinae</taxon>
        <taxon>Hexamita</taxon>
    </lineage>
</organism>
<evidence type="ECO:0000313" key="1">
    <source>
        <dbReference type="EMBL" id="CAI9951852.1"/>
    </source>
</evidence>
<dbReference type="AlphaFoldDB" id="A0AA86UHY2"/>
<comment type="caution">
    <text evidence="1">The sequence shown here is derived from an EMBL/GenBank/DDBJ whole genome shotgun (WGS) entry which is preliminary data.</text>
</comment>
<dbReference type="Proteomes" id="UP001642409">
    <property type="component" value="Unassembled WGS sequence"/>
</dbReference>
<dbReference type="EMBL" id="CAXDID020000538">
    <property type="protein sequence ID" value="CAL6101075.1"/>
    <property type="molecule type" value="Genomic_DNA"/>
</dbReference>
<reference evidence="2 3" key="2">
    <citation type="submission" date="2024-07" db="EMBL/GenBank/DDBJ databases">
        <authorList>
            <person name="Akdeniz Z."/>
        </authorList>
    </citation>
    <scope>NUCLEOTIDE SEQUENCE [LARGE SCALE GENOMIC DNA]</scope>
</reference>
<reference evidence="1" key="1">
    <citation type="submission" date="2023-06" db="EMBL/GenBank/DDBJ databases">
        <authorList>
            <person name="Kurt Z."/>
        </authorList>
    </citation>
    <scope>NUCLEOTIDE SEQUENCE</scope>
</reference>
<accession>A0AA86UHY2</accession>
<sequence>MQQSTRKYWSLDAALKFAITFMSKAAPFQAGKTTWLQLNSESCKHLRVCSVTRPVFSITSKLRLCISKPVNAIIVMWISIYKLFELFPNRIIQFVIKVNKLDKCMYIQNRLKKQKL</sequence>
<proteinExistence type="predicted"/>
<evidence type="ECO:0000313" key="2">
    <source>
        <dbReference type="EMBL" id="CAL6101075.1"/>
    </source>
</evidence>
<evidence type="ECO:0000313" key="3">
    <source>
        <dbReference type="Proteomes" id="UP001642409"/>
    </source>
</evidence>